<dbReference type="SUPFAM" id="SSF52058">
    <property type="entry name" value="L domain-like"/>
    <property type="match status" value="1"/>
</dbReference>
<proteinExistence type="predicted"/>
<dbReference type="FunFam" id="3.80.10.10:FF:000041">
    <property type="entry name" value="LRR receptor-like serine/threonine-protein kinase ERECTA"/>
    <property type="match status" value="1"/>
</dbReference>
<dbReference type="AlphaFoldDB" id="A0A1E5V272"/>
<keyword evidence="3" id="KW-0677">Repeat</keyword>
<dbReference type="InterPro" id="IPR001611">
    <property type="entry name" value="Leu-rich_rpt"/>
</dbReference>
<keyword evidence="1" id="KW-0433">Leucine-rich repeat</keyword>
<sequence length="176" mass="19929">MVFFNLSTNLFTGEVPAFFLRLTALKSLLLDTNFFSGAYPAAGISRLAVFFVLTLANNPFAPGPFFLELGELTKLNYLWMSRMNLNGEIPEAFSSLTELTQLRMSSNNLTGAIPAWLLRHGKLEHLYLFGNGLTGELPRNVTVFFLIELDLSMNHLTGFFLEAFRDLRKLTLLFFF</sequence>
<dbReference type="EMBL" id="LWDX02054133">
    <property type="protein sequence ID" value="OEL19263.1"/>
    <property type="molecule type" value="Genomic_DNA"/>
</dbReference>
<evidence type="ECO:0000256" key="3">
    <source>
        <dbReference type="ARBA" id="ARBA00022737"/>
    </source>
</evidence>
<evidence type="ECO:0000313" key="5">
    <source>
        <dbReference type="EMBL" id="OEL19263.1"/>
    </source>
</evidence>
<dbReference type="InterPro" id="IPR032675">
    <property type="entry name" value="LRR_dom_sf"/>
</dbReference>
<gene>
    <name evidence="5" type="ORF">BAE44_0019716</name>
</gene>
<keyword evidence="4" id="KW-0325">Glycoprotein</keyword>
<dbReference type="Proteomes" id="UP000095767">
    <property type="component" value="Unassembled WGS sequence"/>
</dbReference>
<reference evidence="5 6" key="1">
    <citation type="submission" date="2016-09" db="EMBL/GenBank/DDBJ databases">
        <title>The draft genome of Dichanthelium oligosanthes: A C3 panicoid grass species.</title>
        <authorList>
            <person name="Studer A.J."/>
            <person name="Schnable J.C."/>
            <person name="Brutnell T.P."/>
        </authorList>
    </citation>
    <scope>NUCLEOTIDE SEQUENCE [LARGE SCALE GENOMIC DNA]</scope>
    <source>
        <strain evidence="6">cv. Kellogg 1175</strain>
        <tissue evidence="5">Leaf</tissue>
    </source>
</reference>
<accession>A0A1E5V272</accession>
<evidence type="ECO:0000256" key="4">
    <source>
        <dbReference type="ARBA" id="ARBA00023180"/>
    </source>
</evidence>
<name>A0A1E5V272_9POAL</name>
<dbReference type="PANTHER" id="PTHR47988">
    <property type="entry name" value="SOMATIC EMBRYOGENESIS RECEPTOR KINASE 1"/>
    <property type="match status" value="1"/>
</dbReference>
<protein>
    <submittedName>
        <fullName evidence="5">Uncharacterized protein</fullName>
    </submittedName>
</protein>
<evidence type="ECO:0000256" key="1">
    <source>
        <dbReference type="ARBA" id="ARBA00022614"/>
    </source>
</evidence>
<dbReference type="OrthoDB" id="676979at2759"/>
<evidence type="ECO:0000313" key="6">
    <source>
        <dbReference type="Proteomes" id="UP000095767"/>
    </source>
</evidence>
<organism evidence="5 6">
    <name type="scientific">Dichanthelium oligosanthes</name>
    <dbReference type="NCBI Taxonomy" id="888268"/>
    <lineage>
        <taxon>Eukaryota</taxon>
        <taxon>Viridiplantae</taxon>
        <taxon>Streptophyta</taxon>
        <taxon>Embryophyta</taxon>
        <taxon>Tracheophyta</taxon>
        <taxon>Spermatophyta</taxon>
        <taxon>Magnoliopsida</taxon>
        <taxon>Liliopsida</taxon>
        <taxon>Poales</taxon>
        <taxon>Poaceae</taxon>
        <taxon>PACMAD clade</taxon>
        <taxon>Panicoideae</taxon>
        <taxon>Panicodae</taxon>
        <taxon>Paniceae</taxon>
        <taxon>Dichantheliinae</taxon>
        <taxon>Dichanthelium</taxon>
    </lineage>
</organism>
<dbReference type="STRING" id="888268.A0A1E5V272"/>
<comment type="caution">
    <text evidence="5">The sequence shown here is derived from an EMBL/GenBank/DDBJ whole genome shotgun (WGS) entry which is preliminary data.</text>
</comment>
<dbReference type="Gene3D" id="3.80.10.10">
    <property type="entry name" value="Ribonuclease Inhibitor"/>
    <property type="match status" value="1"/>
</dbReference>
<keyword evidence="2" id="KW-0732">Signal</keyword>
<dbReference type="Pfam" id="PF00560">
    <property type="entry name" value="LRR_1"/>
    <property type="match status" value="4"/>
</dbReference>
<keyword evidence="6" id="KW-1185">Reference proteome</keyword>
<evidence type="ECO:0000256" key="2">
    <source>
        <dbReference type="ARBA" id="ARBA00022729"/>
    </source>
</evidence>